<reference evidence="3" key="1">
    <citation type="submission" date="2025-08" db="UniProtKB">
        <authorList>
            <consortium name="RefSeq"/>
        </authorList>
    </citation>
    <scope>IDENTIFICATION</scope>
    <source>
        <tissue evidence="3">Gonads</tissue>
    </source>
</reference>
<dbReference type="GeneID" id="106173861"/>
<dbReference type="InParanoid" id="A0A1S3JJL6"/>
<organism evidence="2 3">
    <name type="scientific">Lingula anatina</name>
    <name type="common">Brachiopod</name>
    <name type="synonym">Lingula unguis</name>
    <dbReference type="NCBI Taxonomy" id="7574"/>
    <lineage>
        <taxon>Eukaryota</taxon>
        <taxon>Metazoa</taxon>
        <taxon>Spiralia</taxon>
        <taxon>Lophotrochozoa</taxon>
        <taxon>Brachiopoda</taxon>
        <taxon>Linguliformea</taxon>
        <taxon>Lingulata</taxon>
        <taxon>Lingulida</taxon>
        <taxon>Linguloidea</taxon>
        <taxon>Lingulidae</taxon>
        <taxon>Lingula</taxon>
    </lineage>
</organism>
<feature type="compositionally biased region" description="Basic and acidic residues" evidence="1">
    <location>
        <begin position="149"/>
        <end position="160"/>
    </location>
</feature>
<dbReference type="KEGG" id="lak:106173861"/>
<dbReference type="Proteomes" id="UP000085678">
    <property type="component" value="Unplaced"/>
</dbReference>
<evidence type="ECO:0000313" key="2">
    <source>
        <dbReference type="Proteomes" id="UP000085678"/>
    </source>
</evidence>
<evidence type="ECO:0000313" key="3">
    <source>
        <dbReference type="RefSeq" id="XP_013410605.1"/>
    </source>
</evidence>
<feature type="region of interest" description="Disordered" evidence="1">
    <location>
        <begin position="143"/>
        <end position="308"/>
    </location>
</feature>
<feature type="compositionally biased region" description="Basic and acidic residues" evidence="1">
    <location>
        <begin position="181"/>
        <end position="190"/>
    </location>
</feature>
<dbReference type="RefSeq" id="XP_013410605.1">
    <property type="nucleotide sequence ID" value="XM_013555151.1"/>
</dbReference>
<proteinExistence type="predicted"/>
<keyword evidence="2" id="KW-1185">Reference proteome</keyword>
<feature type="region of interest" description="Disordered" evidence="1">
    <location>
        <begin position="90"/>
        <end position="118"/>
    </location>
</feature>
<sequence length="475" mass="54631">MEDNTQSDTNMGHMAARGPRFCSDPVQNRNAGRKMFQVLNTREQVVLDKQEKTMQKRHDREMKIQMRSQEEYVKKLEKYERKRCISFSGRQNSMDSDVEDRERKSTNFEQSTETPSTISTRPKLYRLQTQQILNVPLSPMVAKHSSSLRSHDGSDMDYTRHRSHTSPELMQAARARLLSRRNIERSHTIKDTTSQNRTAMNDRIPERGRQVKIETTDKLEMGKASRKTTFSPGTERYISPLDNDKSASEPSQSRPRSHHIHNDHENKQYSTEGAVLKKKQNNRKWTENDADHAFGPPVSRGRAYTNPTTTRTKGVVFNQRSVTPPGSGFSPEPQQMPGMVFTPVQESRSVVWIRQPGASYGRRQSCEEGNTAERLAQITLEGRARAIEDRLQRLREKTVERSNLKPNNSFINDQNISTDKHEFLPPLYKQSLQEKHNKHFTKTSPPGDDTKLTALKECRYLRCNMDLGGAESTPD</sequence>
<evidence type="ECO:0000256" key="1">
    <source>
        <dbReference type="SAM" id="MobiDB-lite"/>
    </source>
</evidence>
<feature type="compositionally biased region" description="Polar residues" evidence="1">
    <location>
        <begin position="107"/>
        <end position="118"/>
    </location>
</feature>
<feature type="compositionally biased region" description="Basic and acidic residues" evidence="1">
    <location>
        <begin position="203"/>
        <end position="223"/>
    </location>
</feature>
<protein>
    <submittedName>
        <fullName evidence="3">Uncharacterized protein LOC106173861</fullName>
    </submittedName>
</protein>
<dbReference type="AlphaFoldDB" id="A0A1S3JJL6"/>
<accession>A0A1S3JJL6</accession>
<feature type="compositionally biased region" description="Polar residues" evidence="1">
    <location>
        <begin position="1"/>
        <end position="10"/>
    </location>
</feature>
<feature type="region of interest" description="Disordered" evidence="1">
    <location>
        <begin position="1"/>
        <end position="27"/>
    </location>
</feature>
<name>A0A1S3JJL6_LINAN</name>
<gene>
    <name evidence="3" type="primary">LOC106173861</name>
</gene>